<gene>
    <name evidence="1" type="ORF">SAMN05661093_05242</name>
</gene>
<dbReference type="OrthoDB" id="3556585at2"/>
<dbReference type="Proteomes" id="UP000192674">
    <property type="component" value="Unassembled WGS sequence"/>
</dbReference>
<keyword evidence="2" id="KW-1185">Reference proteome</keyword>
<proteinExistence type="predicted"/>
<name>A0A1W2F043_KIBAR</name>
<protein>
    <recommendedName>
        <fullName evidence="3">PE family protein</fullName>
    </recommendedName>
</protein>
<dbReference type="RefSeq" id="WP_033385142.1">
    <property type="nucleotide sequence ID" value="NZ_FWXV01000004.1"/>
</dbReference>
<evidence type="ECO:0000313" key="1">
    <source>
        <dbReference type="EMBL" id="SMD15305.1"/>
    </source>
</evidence>
<dbReference type="AlphaFoldDB" id="A0A1W2F043"/>
<sequence>MSSQINPAPPKSLVEAASAGGFLLTEEGGQPIIDAIARVRKELEAHRKTLDQIDREPYLSNTPGGKFVSEHARLVAAGDEQSLREVLDQVEQVLDDLESGLSTAMDSYQHVELANGGLIEGSSSA</sequence>
<reference evidence="1 2" key="1">
    <citation type="submission" date="2017-04" db="EMBL/GenBank/DDBJ databases">
        <authorList>
            <person name="Afonso C.L."/>
            <person name="Miller P.J."/>
            <person name="Scott M.A."/>
            <person name="Spackman E."/>
            <person name="Goraichik I."/>
            <person name="Dimitrov K.M."/>
            <person name="Suarez D.L."/>
            <person name="Swayne D.E."/>
        </authorList>
    </citation>
    <scope>NUCLEOTIDE SEQUENCE [LARGE SCALE GENOMIC DNA]</scope>
    <source>
        <strain evidence="1 2">DSM 43828</strain>
    </source>
</reference>
<dbReference type="EMBL" id="FWXV01000004">
    <property type="protein sequence ID" value="SMD15305.1"/>
    <property type="molecule type" value="Genomic_DNA"/>
</dbReference>
<accession>A0A1W2F043</accession>
<evidence type="ECO:0008006" key="3">
    <source>
        <dbReference type="Google" id="ProtNLM"/>
    </source>
</evidence>
<evidence type="ECO:0000313" key="2">
    <source>
        <dbReference type="Proteomes" id="UP000192674"/>
    </source>
</evidence>
<organism evidence="1 2">
    <name type="scientific">Kibdelosporangium aridum</name>
    <dbReference type="NCBI Taxonomy" id="2030"/>
    <lineage>
        <taxon>Bacteria</taxon>
        <taxon>Bacillati</taxon>
        <taxon>Actinomycetota</taxon>
        <taxon>Actinomycetes</taxon>
        <taxon>Pseudonocardiales</taxon>
        <taxon>Pseudonocardiaceae</taxon>
        <taxon>Kibdelosporangium</taxon>
    </lineage>
</organism>